<dbReference type="RefSeq" id="WP_092921709.1">
    <property type="nucleotide sequence ID" value="NZ_FOYN01000003.1"/>
</dbReference>
<gene>
    <name evidence="2" type="ORF">SAMN04487937_2085</name>
</gene>
<sequence length="69" mass="6922">MFTIGVVASVKICRDGVDTPLGRPESAPDGPGSADAKCGSERGAEVALDDERDPVTAAHGPAPQEGSTT</sequence>
<proteinExistence type="predicted"/>
<dbReference type="AlphaFoldDB" id="A0A1I6GV15"/>
<keyword evidence="3" id="KW-1185">Reference proteome</keyword>
<dbReference type="Proteomes" id="UP000198932">
    <property type="component" value="Unassembled WGS sequence"/>
</dbReference>
<dbReference type="STRING" id="35743.SAMN04487937_2085"/>
<dbReference type="EMBL" id="FOYN01000003">
    <property type="protein sequence ID" value="SFR46000.1"/>
    <property type="molecule type" value="Genomic_DNA"/>
</dbReference>
<accession>A0A1I6GV15</accession>
<evidence type="ECO:0000313" key="2">
    <source>
        <dbReference type="EMBL" id="SFR46000.1"/>
    </source>
</evidence>
<evidence type="ECO:0000256" key="1">
    <source>
        <dbReference type="SAM" id="MobiDB-lite"/>
    </source>
</evidence>
<reference evidence="3" key="1">
    <citation type="submission" date="2016-10" db="EMBL/GenBank/DDBJ databases">
        <authorList>
            <person name="Varghese N."/>
            <person name="Submissions S."/>
        </authorList>
    </citation>
    <scope>NUCLEOTIDE SEQUENCE [LARGE SCALE GENOMIC DNA]</scope>
    <source>
        <strain evidence="3">RD 26</strain>
    </source>
</reference>
<protein>
    <submittedName>
        <fullName evidence="2">Uncharacterized protein</fullName>
    </submittedName>
</protein>
<feature type="region of interest" description="Disordered" evidence="1">
    <location>
        <begin position="16"/>
        <end position="69"/>
    </location>
</feature>
<name>A0A1I6GV15_HALSD</name>
<organism evidence="2 3">
    <name type="scientific">Halorubrum sodomense</name>
    <dbReference type="NCBI Taxonomy" id="35743"/>
    <lineage>
        <taxon>Archaea</taxon>
        <taxon>Methanobacteriati</taxon>
        <taxon>Methanobacteriota</taxon>
        <taxon>Stenosarchaea group</taxon>
        <taxon>Halobacteria</taxon>
        <taxon>Halobacteriales</taxon>
        <taxon>Haloferacaceae</taxon>
        <taxon>Halorubrum</taxon>
    </lineage>
</organism>
<evidence type="ECO:0000313" key="3">
    <source>
        <dbReference type="Proteomes" id="UP000198932"/>
    </source>
</evidence>